<dbReference type="AlphaFoldDB" id="A0A1X2HXY5"/>
<feature type="compositionally biased region" description="Low complexity" evidence="1">
    <location>
        <begin position="100"/>
        <end position="137"/>
    </location>
</feature>
<feature type="domain" description="DUF8032" evidence="2">
    <location>
        <begin position="185"/>
        <end position="278"/>
    </location>
</feature>
<dbReference type="OrthoDB" id="5599902at2759"/>
<gene>
    <name evidence="3" type="ORF">BCR42DRAFT_428849</name>
</gene>
<name>A0A1X2HXY5_9FUNG</name>
<keyword evidence="4" id="KW-1185">Reference proteome</keyword>
<feature type="region of interest" description="Disordered" evidence="1">
    <location>
        <begin position="1"/>
        <end position="28"/>
    </location>
</feature>
<organism evidence="3 4">
    <name type="scientific">Absidia repens</name>
    <dbReference type="NCBI Taxonomy" id="90262"/>
    <lineage>
        <taxon>Eukaryota</taxon>
        <taxon>Fungi</taxon>
        <taxon>Fungi incertae sedis</taxon>
        <taxon>Mucoromycota</taxon>
        <taxon>Mucoromycotina</taxon>
        <taxon>Mucoromycetes</taxon>
        <taxon>Mucorales</taxon>
        <taxon>Cunninghamellaceae</taxon>
        <taxon>Absidia</taxon>
    </lineage>
</organism>
<dbReference type="Pfam" id="PF26087">
    <property type="entry name" value="DUF8032"/>
    <property type="match status" value="2"/>
</dbReference>
<evidence type="ECO:0000259" key="2">
    <source>
        <dbReference type="Pfam" id="PF26087"/>
    </source>
</evidence>
<dbReference type="Proteomes" id="UP000193560">
    <property type="component" value="Unassembled WGS sequence"/>
</dbReference>
<dbReference type="InterPro" id="IPR058345">
    <property type="entry name" value="DUF8032"/>
</dbReference>
<feature type="region of interest" description="Disordered" evidence="1">
    <location>
        <begin position="318"/>
        <end position="353"/>
    </location>
</feature>
<protein>
    <recommendedName>
        <fullName evidence="2">DUF8032 domain-containing protein</fullName>
    </recommendedName>
</protein>
<evidence type="ECO:0000313" key="3">
    <source>
        <dbReference type="EMBL" id="ORZ04939.1"/>
    </source>
</evidence>
<reference evidence="3 4" key="1">
    <citation type="submission" date="2016-07" db="EMBL/GenBank/DDBJ databases">
        <title>Pervasive Adenine N6-methylation of Active Genes in Fungi.</title>
        <authorList>
            <consortium name="DOE Joint Genome Institute"/>
            <person name="Mondo S.J."/>
            <person name="Dannebaum R.O."/>
            <person name="Kuo R.C."/>
            <person name="Labutti K."/>
            <person name="Haridas S."/>
            <person name="Kuo A."/>
            <person name="Salamov A."/>
            <person name="Ahrendt S.R."/>
            <person name="Lipzen A."/>
            <person name="Sullivan W."/>
            <person name="Andreopoulos W.B."/>
            <person name="Clum A."/>
            <person name="Lindquist E."/>
            <person name="Daum C."/>
            <person name="Ramamoorthy G.K."/>
            <person name="Gryganskyi A."/>
            <person name="Culley D."/>
            <person name="Magnuson J.K."/>
            <person name="James T.Y."/>
            <person name="O'Malley M.A."/>
            <person name="Stajich J.E."/>
            <person name="Spatafora J.W."/>
            <person name="Visel A."/>
            <person name="Grigoriev I.V."/>
        </authorList>
    </citation>
    <scope>NUCLEOTIDE SEQUENCE [LARGE SCALE GENOMIC DNA]</scope>
    <source>
        <strain evidence="3 4">NRRL 1336</strain>
    </source>
</reference>
<comment type="caution">
    <text evidence="3">The sequence shown here is derived from an EMBL/GenBank/DDBJ whole genome shotgun (WGS) entry which is preliminary data.</text>
</comment>
<accession>A0A1X2HXY5</accession>
<feature type="domain" description="DUF8032" evidence="2">
    <location>
        <begin position="380"/>
        <end position="472"/>
    </location>
</feature>
<dbReference type="EMBL" id="MCGE01000047">
    <property type="protein sequence ID" value="ORZ04939.1"/>
    <property type="molecule type" value="Genomic_DNA"/>
</dbReference>
<dbReference type="STRING" id="90262.A0A1X2HXY5"/>
<sequence length="751" mass="83088">MSVQEQRLQEKQPVDNIPSPPTSDNEHEFSLTDLLQPTMTLEQIKIIEMALAKIKSKRDALLLNEQQGGSTIPSYDWSMVAKQMAKALTTTCNKQSNKNSISSTSTSPAASASLFGNSSTAQCSTTSATPNTATTTTLSKPPIPASAITTPPASPPTSSCSSMKDSTTNKPTSVEPLTVMEDGVEWVSFVYSHHRVVRQYRIRTDLETVEIDSLEEQFKIDNCVYPRANLPKESYQGNRWSYETECNTLGWKLAHLNMDEIAGKRGLIQRAVDSYRNRYPSMRSRRVARQEKLLKGTLRKRKQSPAFEDNIDGTIPCKSPKTACGSAPTSSPSSSAVMDNTGNPPPPPITLTSSSSSAAQVAACGKIPNIYPSHGKSKNIPKTMIIDDRGVKCRLRINIDSVDLNIIDETFRRTNCVYPRALISTSQNLTQRRQEEARCNEIGWKLVWLNPKHLTNKKNLLQRVLDMYRTKFVPDLVPRRSSKLAKYHTQLENKPTPLTTEALAAHHEQQEQLAAKNGALNCTNNNVRYVCKKESQDDDNDTIYTGTTDSLDFRDCFSPPPETTTTIGELSTFDDPPLMPMLTTDMSDFGPNNVTAPPPPLPPMLGDEYFESIMDPMASPSPQSLSATLTSLSDLMDDASCHLSVGSSSHNSPAHRYSTFGPLSDDIFADPLLVMPDDHHHHQHHGITAHMSDMYMFDTKTTTSSNGFATPSTRLPTDIFAAQDMDWTPDVEDCKLADLHSDVLVHQLFLA</sequence>
<dbReference type="PANTHER" id="PTHR22949:SF0">
    <property type="entry name" value="RE27538P"/>
    <property type="match status" value="1"/>
</dbReference>
<feature type="compositionally biased region" description="Polar residues" evidence="1">
    <location>
        <begin position="163"/>
        <end position="172"/>
    </location>
</feature>
<dbReference type="PANTHER" id="PTHR22949">
    <property type="entry name" value="WHITE COLLAR 2 PROTEIN WC2"/>
    <property type="match status" value="1"/>
</dbReference>
<feature type="region of interest" description="Disordered" evidence="1">
    <location>
        <begin position="92"/>
        <end position="174"/>
    </location>
</feature>
<proteinExistence type="predicted"/>
<feature type="compositionally biased region" description="Low complexity" evidence="1">
    <location>
        <begin position="326"/>
        <end position="336"/>
    </location>
</feature>
<evidence type="ECO:0000313" key="4">
    <source>
        <dbReference type="Proteomes" id="UP000193560"/>
    </source>
</evidence>
<evidence type="ECO:0000256" key="1">
    <source>
        <dbReference type="SAM" id="MobiDB-lite"/>
    </source>
</evidence>
<feature type="compositionally biased region" description="Low complexity" evidence="1">
    <location>
        <begin position="145"/>
        <end position="162"/>
    </location>
</feature>